<dbReference type="OrthoDB" id="9768127at2"/>
<feature type="domain" description="SHS2" evidence="1">
    <location>
        <begin position="5"/>
        <end position="202"/>
    </location>
</feature>
<evidence type="ECO:0000313" key="2">
    <source>
        <dbReference type="EMBL" id="TFB25071.1"/>
    </source>
</evidence>
<gene>
    <name evidence="2" type="ORF">E3U55_01375</name>
</gene>
<proteinExistence type="predicted"/>
<dbReference type="RefSeq" id="WP_134338531.1">
    <property type="nucleotide sequence ID" value="NZ_SOPW01000001.1"/>
</dbReference>
<protein>
    <submittedName>
        <fullName evidence="2">Cell division protein FtsA</fullName>
    </submittedName>
</protein>
<dbReference type="GO" id="GO:0051301">
    <property type="term" value="P:cell division"/>
    <property type="evidence" value="ECO:0007669"/>
    <property type="project" value="UniProtKB-KW"/>
</dbReference>
<comment type="caution">
    <text evidence="2">The sequence shown here is derived from an EMBL/GenBank/DDBJ whole genome shotgun (WGS) entry which is preliminary data.</text>
</comment>
<accession>A0A4Y8IZJ1</accession>
<keyword evidence="3" id="KW-1185">Reference proteome</keyword>
<dbReference type="Gene3D" id="3.30.420.40">
    <property type="match status" value="2"/>
</dbReference>
<dbReference type="PANTHER" id="PTHR32432:SF3">
    <property type="entry name" value="ETHANOLAMINE UTILIZATION PROTEIN EUTJ"/>
    <property type="match status" value="1"/>
</dbReference>
<organism evidence="2 3">
    <name type="scientific">Filobacillus milosensis</name>
    <dbReference type="NCBI Taxonomy" id="94137"/>
    <lineage>
        <taxon>Bacteria</taxon>
        <taxon>Bacillati</taxon>
        <taxon>Bacillota</taxon>
        <taxon>Bacilli</taxon>
        <taxon>Bacillales</taxon>
        <taxon>Bacillaceae</taxon>
        <taxon>Filobacillus</taxon>
    </lineage>
</organism>
<reference evidence="2 3" key="1">
    <citation type="submission" date="2019-03" db="EMBL/GenBank/DDBJ databases">
        <authorList>
            <person name="He R.-H."/>
        </authorList>
    </citation>
    <scope>NUCLEOTIDE SEQUENCE [LARGE SCALE GENOMIC DNA]</scope>
    <source>
        <strain evidence="3">SH 714</strain>
    </source>
</reference>
<dbReference type="Pfam" id="PF11104">
    <property type="entry name" value="PilM_2"/>
    <property type="match status" value="1"/>
</dbReference>
<evidence type="ECO:0000313" key="3">
    <source>
        <dbReference type="Proteomes" id="UP000297975"/>
    </source>
</evidence>
<dbReference type="InterPro" id="IPR050696">
    <property type="entry name" value="FtsA/MreB"/>
</dbReference>
<dbReference type="InterPro" id="IPR005883">
    <property type="entry name" value="PilM"/>
</dbReference>
<dbReference type="PANTHER" id="PTHR32432">
    <property type="entry name" value="CELL DIVISION PROTEIN FTSA-RELATED"/>
    <property type="match status" value="1"/>
</dbReference>
<dbReference type="InterPro" id="IPR003494">
    <property type="entry name" value="SHS2_FtsA"/>
</dbReference>
<dbReference type="Proteomes" id="UP000297975">
    <property type="component" value="Unassembled WGS sequence"/>
</dbReference>
<dbReference type="AlphaFoldDB" id="A0A4Y8IZJ1"/>
<name>A0A4Y8IZJ1_9BACI</name>
<dbReference type="CDD" id="cd24004">
    <property type="entry name" value="ASKHA_NBD_PilM-like"/>
    <property type="match status" value="1"/>
</dbReference>
<keyword evidence="2" id="KW-0131">Cell cycle</keyword>
<evidence type="ECO:0000259" key="1">
    <source>
        <dbReference type="SMART" id="SM00842"/>
    </source>
</evidence>
<dbReference type="SUPFAM" id="SSF53067">
    <property type="entry name" value="Actin-like ATPase domain"/>
    <property type="match status" value="2"/>
</dbReference>
<sequence length="716" mass="80625">MNEKLFALDIGTRSVVGLILEKEDHRFKVIEMVTEEHRERSMLDGQIHNILEVSQVIQKVKEKLEVKHGPLTKVCVAAAGRALKTKKSTYVTNITEQPLMTQEDILHLELAAVQQAQYTLAEDEQQQESTNYYCVGYSVLHYYLDEEEIGSLLDQQGEEARVDIIATFLPKVVVDSLLSALKRADLDMEALTLEPIAAIQVLIPASMRRLNVALVDIGAGTSDIALTSDGTVTAYGMVPKAGDEITEAISEEYLLDFHSAEEVKRAINTQDVIEFEDILGFKTELNKKEVVQSIESSINSLAKAICEQILSLNQQSPKAVMLVGGGSLTPALPEKISDFLQLPKNRVAIRGIDAIQVLDDKDQLPDSPEYVTPIGIAIAAKQNPIHYISVEVNNRTIRLFDLKQLSIGDCLLAAGVQMNKLYGRPGMAIMVELNNRKVTLPGTLGEAPIITINGQEASVQDEIKHNDVIHVEQGKDGESPSYTVRDVVGDLTNLTVFINDEKFELKPQIQVNQKNVSIDVELHDGDRIYWDSSNTLEDVLLQCGFEHYTNKFKPFHITFNNHEQTIKKQMITVCRNNQQLKLSDTINDGDHLSIEVSDYLPIKDLCNTLEIKKKQDIKVFYNNRPLTLTKELNNLYINGEKAQDQSYVYPGDQIISEEKREEPFIFQDIFRFIEIDLNEMEGHHFKLIRNGEEVGFIEEIYDGDQLQINWSTTINT</sequence>
<dbReference type="SMART" id="SM00842">
    <property type="entry name" value="FtsA"/>
    <property type="match status" value="1"/>
</dbReference>
<dbReference type="EMBL" id="SOPW01000001">
    <property type="protein sequence ID" value="TFB25071.1"/>
    <property type="molecule type" value="Genomic_DNA"/>
</dbReference>
<keyword evidence="2" id="KW-0132">Cell division</keyword>
<dbReference type="InterPro" id="IPR043129">
    <property type="entry name" value="ATPase_NBD"/>
</dbReference>